<proteinExistence type="predicted"/>
<feature type="domain" description="NADP-dependent oxidoreductase" evidence="2">
    <location>
        <begin position="15"/>
        <end position="313"/>
    </location>
</feature>
<name>A0A1M7B4D8_9BACT</name>
<dbReference type="InterPro" id="IPR023210">
    <property type="entry name" value="NADP_OxRdtase_dom"/>
</dbReference>
<dbReference type="CDD" id="cd19081">
    <property type="entry name" value="AKR_AKR9C1"/>
    <property type="match status" value="1"/>
</dbReference>
<accession>A0A1M7B4D8</accession>
<keyword evidence="1" id="KW-0560">Oxidoreductase</keyword>
<dbReference type="InterPro" id="IPR050523">
    <property type="entry name" value="AKR_Detox_Biosynth"/>
</dbReference>
<reference evidence="3 4" key="1">
    <citation type="submission" date="2016-11" db="EMBL/GenBank/DDBJ databases">
        <authorList>
            <person name="Jaros S."/>
            <person name="Januszkiewicz K."/>
            <person name="Wedrychowicz H."/>
        </authorList>
    </citation>
    <scope>NUCLEOTIDE SEQUENCE [LARGE SCALE GENOMIC DNA]</scope>
    <source>
        <strain evidence="3 4">DSM 27406</strain>
    </source>
</reference>
<keyword evidence="4" id="KW-1185">Reference proteome</keyword>
<evidence type="ECO:0000256" key="1">
    <source>
        <dbReference type="ARBA" id="ARBA00023002"/>
    </source>
</evidence>
<dbReference type="SUPFAM" id="SSF51430">
    <property type="entry name" value="NAD(P)-linked oxidoreductase"/>
    <property type="match status" value="1"/>
</dbReference>
<evidence type="ECO:0000313" key="4">
    <source>
        <dbReference type="Proteomes" id="UP000184420"/>
    </source>
</evidence>
<dbReference type="FunFam" id="3.20.20.100:FF:000004">
    <property type="entry name" value="Oxidoreductase, aldo/keto reductase"/>
    <property type="match status" value="1"/>
</dbReference>
<dbReference type="Gene3D" id="3.20.20.100">
    <property type="entry name" value="NADP-dependent oxidoreductase domain"/>
    <property type="match status" value="1"/>
</dbReference>
<dbReference type="GO" id="GO:0016491">
    <property type="term" value="F:oxidoreductase activity"/>
    <property type="evidence" value="ECO:0007669"/>
    <property type="project" value="UniProtKB-KW"/>
</dbReference>
<dbReference type="STRING" id="1419482.SAMN05444266_103523"/>
<dbReference type="RefSeq" id="WP_073080372.1">
    <property type="nucleotide sequence ID" value="NZ_FRBL01000003.1"/>
</dbReference>
<dbReference type="PRINTS" id="PR00069">
    <property type="entry name" value="ALDKETRDTASE"/>
</dbReference>
<dbReference type="EMBL" id="FRBL01000003">
    <property type="protein sequence ID" value="SHL49840.1"/>
    <property type="molecule type" value="Genomic_DNA"/>
</dbReference>
<dbReference type="PANTHER" id="PTHR43364:SF6">
    <property type="entry name" value="OXIDOREDUCTASE-RELATED"/>
    <property type="match status" value="1"/>
</dbReference>
<evidence type="ECO:0000313" key="3">
    <source>
        <dbReference type="EMBL" id="SHL49840.1"/>
    </source>
</evidence>
<dbReference type="Pfam" id="PF00248">
    <property type="entry name" value="Aldo_ket_red"/>
    <property type="match status" value="1"/>
</dbReference>
<dbReference type="GO" id="GO:0005829">
    <property type="term" value="C:cytosol"/>
    <property type="evidence" value="ECO:0007669"/>
    <property type="project" value="TreeGrafter"/>
</dbReference>
<dbReference type="AlphaFoldDB" id="A0A1M7B4D8"/>
<dbReference type="InterPro" id="IPR036812">
    <property type="entry name" value="NAD(P)_OxRdtase_dom_sf"/>
</dbReference>
<evidence type="ECO:0000259" key="2">
    <source>
        <dbReference type="Pfam" id="PF00248"/>
    </source>
</evidence>
<dbReference type="Proteomes" id="UP000184420">
    <property type="component" value="Unassembled WGS sequence"/>
</dbReference>
<organism evidence="3 4">
    <name type="scientific">Chitinophaga jiangningensis</name>
    <dbReference type="NCBI Taxonomy" id="1419482"/>
    <lineage>
        <taxon>Bacteria</taxon>
        <taxon>Pseudomonadati</taxon>
        <taxon>Bacteroidota</taxon>
        <taxon>Chitinophagia</taxon>
        <taxon>Chitinophagales</taxon>
        <taxon>Chitinophagaceae</taxon>
        <taxon>Chitinophaga</taxon>
    </lineage>
</organism>
<dbReference type="PANTHER" id="PTHR43364">
    <property type="entry name" value="NADH-SPECIFIC METHYLGLYOXAL REDUCTASE-RELATED"/>
    <property type="match status" value="1"/>
</dbReference>
<gene>
    <name evidence="3" type="ORF">SAMN05444266_103523</name>
</gene>
<protein>
    <submittedName>
        <fullName evidence="3">Predicted oxidoreductase</fullName>
    </submittedName>
</protein>
<dbReference type="OrthoDB" id="9773828at2"/>
<sequence>MEKRKLGNSGLEVAPLAFGGNVFGWSADQQTSFDLLDEFAAQGFNLVDTADVYSRWVPGNKGGESETIIGKWMKARGTRSKVIIATKVGADMGEGINVSKSYIRKRVEDSLQRLQTDYIDLYQTHYDNENTPVEETLEAYDELIKAGKIRSIGASNMTASRLLASLRASDQHGLPRYQTFQPEYNLYDREKYEQQYADICLKANIGVINYYSLASGFLSGKYRSEADINKSSARGQKALSYLSARGIRILEALDNCAKKYAVTQSAISLAWLLTRPAIAAPIASATSTAQLQELIKGVQLTLDQQDLDALNKASAY</sequence>
<dbReference type="InterPro" id="IPR020471">
    <property type="entry name" value="AKR"/>
</dbReference>